<proteinExistence type="predicted"/>
<comment type="caution">
    <text evidence="2">The sequence shown here is derived from an EMBL/GenBank/DDBJ whole genome shotgun (WGS) entry which is preliminary data.</text>
</comment>
<protein>
    <recommendedName>
        <fullName evidence="1">DUF4209 domain-containing protein</fullName>
    </recommendedName>
</protein>
<dbReference type="Pfam" id="PF13910">
    <property type="entry name" value="DUF4209"/>
    <property type="match status" value="1"/>
</dbReference>
<dbReference type="VEuPathDB" id="AmoebaDB:EHI5A_016440"/>
<dbReference type="EMBL" id="BDEQ01000001">
    <property type="protein sequence ID" value="GAT97457.1"/>
    <property type="molecule type" value="Genomic_DNA"/>
</dbReference>
<name>A0A175JUW8_ENTHI</name>
<accession>A0A175JUW8</accession>
<dbReference type="eggNOG" id="ENOG502RB76">
    <property type="taxonomic scope" value="Eukaryota"/>
</dbReference>
<dbReference type="Proteomes" id="UP000078387">
    <property type="component" value="Unassembled WGS sequence"/>
</dbReference>
<dbReference type="InterPro" id="IPR039635">
    <property type="entry name" value="ERMARD"/>
</dbReference>
<dbReference type="AlphaFoldDB" id="A0A175JUW8"/>
<dbReference type="InterPro" id="IPR025209">
    <property type="entry name" value="DUF4209"/>
</dbReference>
<evidence type="ECO:0000313" key="2">
    <source>
        <dbReference type="EMBL" id="GAT97457.1"/>
    </source>
</evidence>
<dbReference type="VEuPathDB" id="AmoebaDB:KM1_042460"/>
<organism evidence="2 3">
    <name type="scientific">Entamoeba histolytica</name>
    <dbReference type="NCBI Taxonomy" id="5759"/>
    <lineage>
        <taxon>Eukaryota</taxon>
        <taxon>Amoebozoa</taxon>
        <taxon>Evosea</taxon>
        <taxon>Archamoebae</taxon>
        <taxon>Mastigamoebida</taxon>
        <taxon>Entamoebidae</taxon>
        <taxon>Entamoeba</taxon>
    </lineage>
</organism>
<dbReference type="VEuPathDB" id="AmoebaDB:EHI8A_031500"/>
<evidence type="ECO:0000259" key="1">
    <source>
        <dbReference type="Pfam" id="PF13910"/>
    </source>
</evidence>
<dbReference type="VEuPathDB" id="AmoebaDB:EHI_166450"/>
<feature type="domain" description="DUF4209" evidence="1">
    <location>
        <begin position="143"/>
        <end position="218"/>
    </location>
</feature>
<gene>
    <name evidence="2" type="ORF">CL6EHI_166450</name>
</gene>
<dbReference type="PANTHER" id="PTHR31701:SF2">
    <property type="entry name" value="ENDOPLASMIC RETICULUM MEMBRANE-ASSOCIATED RNA DEGRADATION PROTEIN"/>
    <property type="match status" value="1"/>
</dbReference>
<sequence>MKTKNLKEVILSLKKRIINDKDLTNVTSLSDEVQVLLNKSVSKENQMSEIKIVSQFKFLFDTYKITNTTNNINFLSDCFDITIFRVEWFESFQEIIQTPTINHLKPLIDELLSVQFNVHLKDNIDRIGFCLFITTQIEKMITTIHKTKSSIQLPRTLSETLQKMYEEHTVPFGLILLCILIIGPPTGLNLRNLLWHGFMNDNEITNTHICLLIILYQTIQVYCHTVSEPKHLNILQLQFFNQVIEIPNEELLSLIHSSSFILPNRRQPIEIIVKNKVQQGNNKIFSFMRMVVELEHLLRIAFITFNDIDIRFGMANYSNYYTTLDVLLQEDVISSSEGLIVNRPSTINDIKAVKYKNTSKYSETKGIEKEKEVLSKKRNLLIDILGKDVVSKLHDLFLFEGGIKLRDCLSHGEYQFDDLPSQSFIVIKMIWFIILKRLQDWIVNKPSQFNHYFQKYFSEYPMFHPLSFFKRNYQESITCYESVCNYFKSFSYENELYDDYRNYHSNFILSFNCLNDVELVHNLVASKQVIYPFFGSPLFLSNIKQASLLIESTNKNLLFLKNTHSELISFLKNRTIKRRQSNALFKLLVSHQELLILIHLLQYISSMILFEINQSQLSKLLKLTLIYSSKLYVLLQKYSFEDYAPLTNSYHKNLLSQLISF</sequence>
<dbReference type="PANTHER" id="PTHR31701">
    <property type="entry name" value="ENDOPLASMIC RETICULUM MEMBRANE-ASSOCIATED RNA DEGRADATION PROTEIN"/>
    <property type="match status" value="1"/>
</dbReference>
<dbReference type="VEuPathDB" id="AmoebaDB:EHI7A_033950"/>
<evidence type="ECO:0000313" key="3">
    <source>
        <dbReference type="Proteomes" id="UP000078387"/>
    </source>
</evidence>
<reference evidence="2 3" key="1">
    <citation type="submission" date="2016-05" db="EMBL/GenBank/DDBJ databases">
        <title>First whole genome sequencing of Entamoeba histolytica HM1:IMSS-clone-6.</title>
        <authorList>
            <person name="Mukherjee Avik.K."/>
            <person name="Izumyama S."/>
            <person name="Nakada-Tsukui K."/>
            <person name="Nozaki T."/>
        </authorList>
    </citation>
    <scope>NUCLEOTIDE SEQUENCE [LARGE SCALE GENOMIC DNA]</scope>
    <source>
        <strain evidence="2 3">HM1:IMSS clone 6</strain>
    </source>
</reference>